<keyword evidence="9" id="KW-0249">Electron transport</keyword>
<evidence type="ECO:0000256" key="12">
    <source>
        <dbReference type="ARBA" id="ARBA00023157"/>
    </source>
</evidence>
<dbReference type="CTD" id="32434"/>
<feature type="region of interest" description="Disordered" evidence="13">
    <location>
        <begin position="1"/>
        <end position="29"/>
    </location>
</feature>
<comment type="subcellular location">
    <subcellularLocation>
        <location evidence="3">Mitochondrion inner membrane</location>
        <topology evidence="3">Peripheral membrane protein</topology>
    </subcellularLocation>
    <subcellularLocation>
        <location evidence="2">Mitochondrion intermembrane space</location>
    </subcellularLocation>
</comment>
<evidence type="ECO:0000256" key="13">
    <source>
        <dbReference type="SAM" id="MobiDB-lite"/>
    </source>
</evidence>
<evidence type="ECO:0000256" key="7">
    <source>
        <dbReference type="ARBA" id="ARBA00022660"/>
    </source>
</evidence>
<evidence type="ECO:0000256" key="10">
    <source>
        <dbReference type="ARBA" id="ARBA00023128"/>
    </source>
</evidence>
<proteinExistence type="inferred from homology"/>
<evidence type="ECO:0000256" key="1">
    <source>
        <dbReference type="ARBA" id="ARBA00003195"/>
    </source>
</evidence>
<keyword evidence="12" id="KW-1015">Disulfide bond</keyword>
<dbReference type="Pfam" id="PF05676">
    <property type="entry name" value="NDUF_B7"/>
    <property type="match status" value="1"/>
</dbReference>
<comment type="similarity">
    <text evidence="4">Belongs to the complex I NDUFB7 subunit family.</text>
</comment>
<keyword evidence="14" id="KW-1185">Reference proteome</keyword>
<keyword evidence="8" id="KW-0999">Mitochondrion inner membrane</keyword>
<dbReference type="GO" id="GO:0005758">
    <property type="term" value="C:mitochondrial intermembrane space"/>
    <property type="evidence" value="ECO:0007669"/>
    <property type="project" value="UniProtKB-SubCell"/>
</dbReference>
<dbReference type="KEGG" id="bvk:117238557"/>
<dbReference type="AlphaFoldDB" id="A0A6J3L4R1"/>
<evidence type="ECO:0000256" key="6">
    <source>
        <dbReference type="ARBA" id="ARBA00022448"/>
    </source>
</evidence>
<name>A0A6J3L4R1_9HYME</name>
<protein>
    <recommendedName>
        <fullName evidence="5">NADH dehydrogenase [ubiquinone] 1 beta subcomplex subunit 7</fullName>
    </recommendedName>
</protein>
<dbReference type="GO" id="GO:0005743">
    <property type="term" value="C:mitochondrial inner membrane"/>
    <property type="evidence" value="ECO:0007669"/>
    <property type="project" value="UniProtKB-SubCell"/>
</dbReference>
<organism evidence="14 15">
    <name type="scientific">Bombus vosnesenskii</name>
    <dbReference type="NCBI Taxonomy" id="207650"/>
    <lineage>
        <taxon>Eukaryota</taxon>
        <taxon>Metazoa</taxon>
        <taxon>Ecdysozoa</taxon>
        <taxon>Arthropoda</taxon>
        <taxon>Hexapoda</taxon>
        <taxon>Insecta</taxon>
        <taxon>Pterygota</taxon>
        <taxon>Neoptera</taxon>
        <taxon>Endopterygota</taxon>
        <taxon>Hymenoptera</taxon>
        <taxon>Apocrita</taxon>
        <taxon>Aculeata</taxon>
        <taxon>Apoidea</taxon>
        <taxon>Anthophila</taxon>
        <taxon>Apidae</taxon>
        <taxon>Bombus</taxon>
        <taxon>Pyrobombus</taxon>
    </lineage>
</organism>
<dbReference type="Proteomes" id="UP000504631">
    <property type="component" value="Unplaced"/>
</dbReference>
<keyword evidence="7" id="KW-0679">Respiratory chain</keyword>
<evidence type="ECO:0000256" key="3">
    <source>
        <dbReference type="ARBA" id="ARBA00004637"/>
    </source>
</evidence>
<evidence type="ECO:0000313" key="15">
    <source>
        <dbReference type="RefSeq" id="XP_033359456.1"/>
    </source>
</evidence>
<evidence type="ECO:0000256" key="8">
    <source>
        <dbReference type="ARBA" id="ARBA00022792"/>
    </source>
</evidence>
<evidence type="ECO:0000256" key="5">
    <source>
        <dbReference type="ARBA" id="ARBA00018677"/>
    </source>
</evidence>
<sequence length="123" mass="14678">MGNTFQKMVSSDPFPPSDSEPTFDPMYGFPKERKERVMPISEEDLIAAKIPLEYRDYCADVFLEYKRCFLEKFPFVVLCADTAHNYKECEYNDDVLRAKEYERERRLLVRERRKQRAMETVTA</sequence>
<gene>
    <name evidence="15" type="primary">LOC117238557</name>
</gene>
<evidence type="ECO:0000256" key="2">
    <source>
        <dbReference type="ARBA" id="ARBA00004569"/>
    </source>
</evidence>
<dbReference type="InterPro" id="IPR008698">
    <property type="entry name" value="NDUB7"/>
</dbReference>
<keyword evidence="11" id="KW-0472">Membrane</keyword>
<dbReference type="PANTHER" id="PTHR20900:SF0">
    <property type="entry name" value="NADH DEHYDROGENASE [UBIQUINONE] 1 BETA SUBCOMPLEX SUBUNIT 7"/>
    <property type="match status" value="1"/>
</dbReference>
<evidence type="ECO:0000256" key="9">
    <source>
        <dbReference type="ARBA" id="ARBA00022982"/>
    </source>
</evidence>
<reference evidence="15" key="1">
    <citation type="submission" date="2025-08" db="UniProtKB">
        <authorList>
            <consortium name="RefSeq"/>
        </authorList>
    </citation>
    <scope>IDENTIFICATION</scope>
    <source>
        <tissue evidence="15">Muscle</tissue>
    </source>
</reference>
<keyword evidence="6" id="KW-0813">Transport</keyword>
<keyword evidence="10" id="KW-0496">Mitochondrion</keyword>
<dbReference type="RefSeq" id="XP_033359456.1">
    <property type="nucleotide sequence ID" value="XM_033503565.1"/>
</dbReference>
<dbReference type="PANTHER" id="PTHR20900">
    <property type="entry name" value="NADH:UBIQUINONE OXIDOREDUCTASE B18-LIKE SUBUNIT"/>
    <property type="match status" value="1"/>
</dbReference>
<dbReference type="GeneID" id="117238557"/>
<comment type="function">
    <text evidence="1">Accessory subunit of the mitochondrial membrane respiratory chain NADH dehydrogenase (Complex I), that is believed not to be involved in catalysis. Complex I functions in the transfer of electrons from NADH to the respiratory chain. The immediate electron acceptor for the enzyme is believed to be ubiquinone.</text>
</comment>
<accession>A0A6J3L4R1</accession>
<evidence type="ECO:0000256" key="4">
    <source>
        <dbReference type="ARBA" id="ARBA00008006"/>
    </source>
</evidence>
<evidence type="ECO:0000256" key="11">
    <source>
        <dbReference type="ARBA" id="ARBA00023136"/>
    </source>
</evidence>
<evidence type="ECO:0000313" key="14">
    <source>
        <dbReference type="Proteomes" id="UP000504631"/>
    </source>
</evidence>